<name>W9RDU3_9ROSA</name>
<dbReference type="GO" id="GO:0006952">
    <property type="term" value="P:defense response"/>
    <property type="evidence" value="ECO:0007669"/>
    <property type="project" value="InterPro"/>
</dbReference>
<dbReference type="Proteomes" id="UP000030645">
    <property type="component" value="Unassembled WGS sequence"/>
</dbReference>
<dbReference type="eggNOG" id="ENOG502S1PY">
    <property type="taxonomic scope" value="Eukaryota"/>
</dbReference>
<dbReference type="SUPFAM" id="SSF49562">
    <property type="entry name" value="C2 domain (Calcium/lipid-binding domain, CaLB)"/>
    <property type="match status" value="1"/>
</dbReference>
<evidence type="ECO:0000259" key="1">
    <source>
        <dbReference type="PROSITE" id="PS50004"/>
    </source>
</evidence>
<dbReference type="PROSITE" id="PS50004">
    <property type="entry name" value="C2"/>
    <property type="match status" value="1"/>
</dbReference>
<dbReference type="SMART" id="SM00239">
    <property type="entry name" value="C2"/>
    <property type="match status" value="1"/>
</dbReference>
<dbReference type="CDD" id="cd04051">
    <property type="entry name" value="C2_SRC2_like"/>
    <property type="match status" value="1"/>
</dbReference>
<dbReference type="PANTHER" id="PTHR32246:SF17">
    <property type="entry name" value="BON1-ASSOCIATED PROTEIN 2"/>
    <property type="match status" value="1"/>
</dbReference>
<protein>
    <submittedName>
        <fullName evidence="2">BON1-associated protein 2</fullName>
    </submittedName>
</protein>
<dbReference type="InterPro" id="IPR035892">
    <property type="entry name" value="C2_domain_sf"/>
</dbReference>
<dbReference type="OrthoDB" id="884464at2759"/>
<dbReference type="STRING" id="981085.W9RDU3"/>
<evidence type="ECO:0000313" key="2">
    <source>
        <dbReference type="EMBL" id="EXB52086.1"/>
    </source>
</evidence>
<dbReference type="Pfam" id="PF00168">
    <property type="entry name" value="C2"/>
    <property type="match status" value="1"/>
</dbReference>
<dbReference type="Gene3D" id="2.60.40.150">
    <property type="entry name" value="C2 domain"/>
    <property type="match status" value="1"/>
</dbReference>
<dbReference type="AlphaFoldDB" id="W9RDU3"/>
<organism evidence="2 3">
    <name type="scientific">Morus notabilis</name>
    <dbReference type="NCBI Taxonomy" id="981085"/>
    <lineage>
        <taxon>Eukaryota</taxon>
        <taxon>Viridiplantae</taxon>
        <taxon>Streptophyta</taxon>
        <taxon>Embryophyta</taxon>
        <taxon>Tracheophyta</taxon>
        <taxon>Spermatophyta</taxon>
        <taxon>Magnoliopsida</taxon>
        <taxon>eudicotyledons</taxon>
        <taxon>Gunneridae</taxon>
        <taxon>Pentapetalae</taxon>
        <taxon>rosids</taxon>
        <taxon>fabids</taxon>
        <taxon>Rosales</taxon>
        <taxon>Moraceae</taxon>
        <taxon>Moreae</taxon>
        <taxon>Morus</taxon>
    </lineage>
</organism>
<gene>
    <name evidence="2" type="ORF">L484_024636</name>
</gene>
<reference evidence="3" key="1">
    <citation type="submission" date="2013-01" db="EMBL/GenBank/DDBJ databases">
        <title>Draft Genome Sequence of a Mulberry Tree, Morus notabilis C.K. Schneid.</title>
        <authorList>
            <person name="He N."/>
            <person name="Zhao S."/>
        </authorList>
    </citation>
    <scope>NUCLEOTIDE SEQUENCE</scope>
</reference>
<dbReference type="InterPro" id="IPR000008">
    <property type="entry name" value="C2_dom"/>
</dbReference>
<accession>W9RDU3</accession>
<dbReference type="EMBL" id="KE344061">
    <property type="protein sequence ID" value="EXB52086.1"/>
    <property type="molecule type" value="Genomic_DNA"/>
</dbReference>
<proteinExistence type="predicted"/>
<feature type="domain" description="C2" evidence="1">
    <location>
        <begin position="1"/>
        <end position="113"/>
    </location>
</feature>
<dbReference type="PANTHER" id="PTHR32246">
    <property type="entry name" value="INGRESSION PROTEIN FIC1"/>
    <property type="match status" value="1"/>
</dbReference>
<dbReference type="InterPro" id="IPR044750">
    <property type="entry name" value="C2_SRC2/BAP"/>
</dbReference>
<dbReference type="KEGG" id="mnt:21407370"/>
<evidence type="ECO:0000313" key="3">
    <source>
        <dbReference type="Proteomes" id="UP000030645"/>
    </source>
</evidence>
<sequence length="185" mass="20244">MAKYYDNYYSSRTVEMTVLSGEDLRLARKSVKKNTFVVVRSDGSNFRTTEMDGGESGSRPNWNEKLVLDLPAHAQAVTLEVHCKTAFGDKIVGTVSVPVADFSGGYLSESGYLHFLSYRLRDSRGEKNGIINVSVRMEVPIPEYTCSASVLAPEQMTVGVPVGKSNFGGVVTGVPVLCAYNNRNF</sequence>
<keyword evidence="3" id="KW-1185">Reference proteome</keyword>